<dbReference type="SUPFAM" id="SSF56300">
    <property type="entry name" value="Metallo-dependent phosphatases"/>
    <property type="match status" value="1"/>
</dbReference>
<dbReference type="RefSeq" id="WP_197679275.1">
    <property type="nucleotide sequence ID" value="NZ_LT629688.1"/>
</dbReference>
<dbReference type="PANTHER" id="PTHR43606:SF2">
    <property type="entry name" value="ALKALINE PHOSPHATASE FAMILY PROTEIN (AFU_ORTHOLOGUE AFUA_5G03860)"/>
    <property type="match status" value="1"/>
</dbReference>
<evidence type="ECO:0000313" key="4">
    <source>
        <dbReference type="Proteomes" id="UP000198546"/>
    </source>
</evidence>
<dbReference type="Pfam" id="PF16655">
    <property type="entry name" value="PhoD_N"/>
    <property type="match status" value="1"/>
</dbReference>
<dbReference type="Gene3D" id="3.60.21.70">
    <property type="entry name" value="PhoD-like phosphatase"/>
    <property type="match status" value="1"/>
</dbReference>
<dbReference type="EMBL" id="LT629688">
    <property type="protein sequence ID" value="SDD88816.1"/>
    <property type="molecule type" value="Genomic_DNA"/>
</dbReference>
<gene>
    <name evidence="3" type="ORF">SAMN04489747_1984</name>
</gene>
<proteinExistence type="predicted"/>
<dbReference type="PROSITE" id="PS51318">
    <property type="entry name" value="TAT"/>
    <property type="match status" value="1"/>
</dbReference>
<dbReference type="Gene3D" id="2.60.40.380">
    <property type="entry name" value="Purple acid phosphatase-like, N-terminal"/>
    <property type="match status" value="1"/>
</dbReference>
<dbReference type="InterPro" id="IPR006311">
    <property type="entry name" value="TAT_signal"/>
</dbReference>
<organism evidence="3 4">
    <name type="scientific">Auraticoccus monumenti</name>
    <dbReference type="NCBI Taxonomy" id="675864"/>
    <lineage>
        <taxon>Bacteria</taxon>
        <taxon>Bacillati</taxon>
        <taxon>Actinomycetota</taxon>
        <taxon>Actinomycetes</taxon>
        <taxon>Propionibacteriales</taxon>
        <taxon>Propionibacteriaceae</taxon>
        <taxon>Auraticoccus</taxon>
    </lineage>
</organism>
<dbReference type="InterPro" id="IPR029052">
    <property type="entry name" value="Metallo-depent_PP-like"/>
</dbReference>
<dbReference type="InterPro" id="IPR018946">
    <property type="entry name" value="PhoD-like_MPP"/>
</dbReference>
<evidence type="ECO:0000313" key="3">
    <source>
        <dbReference type="EMBL" id="SDD88816.1"/>
    </source>
</evidence>
<keyword evidence="4" id="KW-1185">Reference proteome</keyword>
<evidence type="ECO:0000259" key="1">
    <source>
        <dbReference type="Pfam" id="PF09423"/>
    </source>
</evidence>
<dbReference type="STRING" id="675864.SAMN04489747_1984"/>
<feature type="domain" description="Phospholipase D N-terminal" evidence="2">
    <location>
        <begin position="47"/>
        <end position="149"/>
    </location>
</feature>
<dbReference type="InterPro" id="IPR052900">
    <property type="entry name" value="Phospholipid_Metab_Enz"/>
</dbReference>
<dbReference type="Pfam" id="PF09423">
    <property type="entry name" value="PhoD"/>
    <property type="match status" value="1"/>
</dbReference>
<reference evidence="3 4" key="1">
    <citation type="submission" date="2016-10" db="EMBL/GenBank/DDBJ databases">
        <authorList>
            <person name="de Groot N.N."/>
        </authorList>
    </citation>
    <scope>NUCLEOTIDE SEQUENCE [LARGE SCALE GENOMIC DNA]</scope>
    <source>
        <strain evidence="3 4">MON 2.2</strain>
    </source>
</reference>
<dbReference type="PANTHER" id="PTHR43606">
    <property type="entry name" value="PHOSPHATASE, PUTATIVE (AFU_ORTHOLOGUE AFUA_6G08710)-RELATED"/>
    <property type="match status" value="1"/>
</dbReference>
<dbReference type="AlphaFoldDB" id="A0A1G6YGZ4"/>
<dbReference type="InterPro" id="IPR032093">
    <property type="entry name" value="PhoD_N"/>
</dbReference>
<sequence length="527" mass="57403">MILPRTAALGRRGFLGVTAASLTALPLAGLVRPSLAPAGLTGDPFRLGVASGDPLPDGVVLWTRIAPDPVAEDGLGGVPDPRRPIGVRWEVSTDETFRGRSVVRRGVAVAEADLAHSVHVEVDRLQPDRVYWYRFRVGAHISPVGRTRTAPAQDAVLGSMTFAFMSCQAYNNGYFTALRHLAADDLDVAFHLGDYIYEGGSVNGVDGRVNRPLHELVTLSDYRIRYGLYKSDPDLQAAHASVAFVSVPDNHDIPFDHTVDPDPPAALERRAAAYQAYYENLPLRRTSLPSGPAMQLFRRVRYGRLADFHVLDTQQYASDQALDETQNLEIRDDPDRTLLGDRQEQWLLEGMTSSTAAWNVLAQQSKVAETDDTVGPGEDFGGGGNWDGYDHSRETLFDAVHERGIDNMVVVSGDAHANMAADLKPRSKDPDSPVVGAEFLGTSISTGGDGQDLGAAGRRRLEENPHVRFYNNRRGYQRCVVTPEVLRTDYLVLPSVTTPDAPVVTRAVGYVENGRPGVAQVEDGTVV</sequence>
<protein>
    <submittedName>
        <fullName evidence="3">Alkaline phosphatase D</fullName>
    </submittedName>
</protein>
<dbReference type="Proteomes" id="UP000198546">
    <property type="component" value="Chromosome i"/>
</dbReference>
<name>A0A1G6YGZ4_9ACTN</name>
<accession>A0A1G6YGZ4</accession>
<evidence type="ECO:0000259" key="2">
    <source>
        <dbReference type="Pfam" id="PF16655"/>
    </source>
</evidence>
<dbReference type="InterPro" id="IPR038607">
    <property type="entry name" value="PhoD-like_sf"/>
</dbReference>
<dbReference type="CDD" id="cd07389">
    <property type="entry name" value="MPP_PhoD"/>
    <property type="match status" value="1"/>
</dbReference>
<feature type="domain" description="PhoD-like phosphatase metallophosphatase" evidence="1">
    <location>
        <begin position="162"/>
        <end position="490"/>
    </location>
</feature>